<dbReference type="InterPro" id="IPR036633">
    <property type="entry name" value="Prn/Lys/Arg_de-COase_C_sf"/>
</dbReference>
<dbReference type="RefSeq" id="WP_229293679.1">
    <property type="nucleotide sequence ID" value="NZ_CP086654.1"/>
</dbReference>
<dbReference type="PANTHER" id="PTHR43277">
    <property type="entry name" value="ARGININE DECARBOXYLASE"/>
    <property type="match status" value="1"/>
</dbReference>
<feature type="domain" description="Orn/Lys/Arg decarboxylases family 1 pyridoxal-P attachment site" evidence="3">
    <location>
        <begin position="4"/>
        <end position="282"/>
    </location>
</feature>
<evidence type="ECO:0000256" key="2">
    <source>
        <dbReference type="ARBA" id="ARBA00022898"/>
    </source>
</evidence>
<dbReference type="SUPFAM" id="SSF53383">
    <property type="entry name" value="PLP-dependent transferases"/>
    <property type="match status" value="1"/>
</dbReference>
<keyword evidence="2" id="KW-0663">Pyridoxal phosphate</keyword>
<dbReference type="Gene3D" id="3.40.640.10">
    <property type="entry name" value="Type I PLP-dependent aspartate aminotransferase-like (Major domain)"/>
    <property type="match status" value="1"/>
</dbReference>
<gene>
    <name evidence="4" type="ORF">LN051_10660</name>
</gene>
<dbReference type="EMBL" id="CP086654">
    <property type="protein sequence ID" value="UEX91200.1"/>
    <property type="molecule type" value="Genomic_DNA"/>
</dbReference>
<evidence type="ECO:0000313" key="4">
    <source>
        <dbReference type="EMBL" id="UEX91200.1"/>
    </source>
</evidence>
<dbReference type="InterPro" id="IPR015421">
    <property type="entry name" value="PyrdxlP-dep_Trfase_major"/>
</dbReference>
<dbReference type="PANTHER" id="PTHR43277:SF3">
    <property type="entry name" value="DECARBOXYLASE, PUTATIVE-RELATED"/>
    <property type="match status" value="1"/>
</dbReference>
<dbReference type="Gene3D" id="3.90.105.10">
    <property type="entry name" value="Molybdopterin biosynthesis moea protein, domain 2"/>
    <property type="match status" value="1"/>
</dbReference>
<comment type="cofactor">
    <cofactor evidence="1">
        <name>pyridoxal 5'-phosphate</name>
        <dbReference type="ChEBI" id="CHEBI:597326"/>
    </cofactor>
</comment>
<keyword evidence="4" id="KW-0808">Transferase</keyword>
<dbReference type="Pfam" id="PF01276">
    <property type="entry name" value="OKR_DC_1"/>
    <property type="match status" value="1"/>
</dbReference>
<evidence type="ECO:0000256" key="1">
    <source>
        <dbReference type="ARBA" id="ARBA00001933"/>
    </source>
</evidence>
<dbReference type="InterPro" id="IPR052357">
    <property type="entry name" value="Orn_Lys_Arg_decarboxylase-I"/>
</dbReference>
<dbReference type="InterPro" id="IPR000310">
    <property type="entry name" value="Orn/Lys/Arg_deCO2ase_major_dom"/>
</dbReference>
<dbReference type="InterPro" id="IPR015424">
    <property type="entry name" value="PyrdxlP-dep_Trfase"/>
</dbReference>
<dbReference type="GO" id="GO:0008483">
    <property type="term" value="F:transaminase activity"/>
    <property type="evidence" value="ECO:0007669"/>
    <property type="project" value="UniProtKB-KW"/>
</dbReference>
<dbReference type="Proteomes" id="UP001197626">
    <property type="component" value="Chromosome"/>
</dbReference>
<protein>
    <submittedName>
        <fullName evidence="4">Aminotransferase class V-fold PLP-dependent enzyme</fullName>
    </submittedName>
</protein>
<organism evidence="4 5">
    <name type="scientific">Staphylococcus ratti</name>
    <dbReference type="NCBI Taxonomy" id="2892440"/>
    <lineage>
        <taxon>Bacteria</taxon>
        <taxon>Bacillati</taxon>
        <taxon>Bacillota</taxon>
        <taxon>Bacilli</taxon>
        <taxon>Bacillales</taxon>
        <taxon>Staphylococcaceae</taxon>
        <taxon>Staphylococcus</taxon>
    </lineage>
</organism>
<evidence type="ECO:0000259" key="3">
    <source>
        <dbReference type="Pfam" id="PF01276"/>
    </source>
</evidence>
<dbReference type="SUPFAM" id="SSF55904">
    <property type="entry name" value="Ornithine decarboxylase C-terminal domain"/>
    <property type="match status" value="1"/>
</dbReference>
<evidence type="ECO:0000313" key="5">
    <source>
        <dbReference type="Proteomes" id="UP001197626"/>
    </source>
</evidence>
<accession>A0ABY3PFU1</accession>
<reference evidence="4 5" key="1">
    <citation type="journal article" date="2022" name="Pathogens">
        <title>Staphylococcus ratti sp. nov. Isolated from a Lab Rat.</title>
        <authorList>
            <person name="Kovarovic V."/>
            <person name="Sedlacek I."/>
            <person name="Petras P."/>
            <person name="Kralova S."/>
            <person name="Maslanova I."/>
            <person name="Svec P."/>
            <person name="Neumann-Schaal M."/>
            <person name="Botka T."/>
            <person name="Gelbicova T."/>
            <person name="Stankova E."/>
            <person name="Doskar J."/>
            <person name="Pantucek R."/>
        </authorList>
    </citation>
    <scope>NUCLEOTIDE SEQUENCE [LARGE SCALE GENOMIC DNA]</scope>
    <source>
        <strain evidence="4 5">CCM 9025</strain>
    </source>
</reference>
<name>A0ABY3PFU1_9STAP</name>
<keyword evidence="4" id="KW-0032">Aminotransferase</keyword>
<sequence length="447" mass="50656">MEKPLYERLEEWSKTQPISMHVPGHKNQTIGDLSFLTGRYDITEISGFDDLHHPEGLLKQSMANVNRHPDYDAFFLVNGTTSGILATIHAFQEQSGQVVMARNVHKSVFNALDLGAQQAVILPTEVDRRTAQYSAPNLRHLDLENGKLGVVTYPNYYGQTFNIDETIKQFHQHNIPVLVDEAHGAHFDLEGFPQSALNCNADFVVQSFHKTLPSLTMSSVLFIHKAAPQREKVIALLGTFQSSSPSYLLMASLEAANAFYQSYESTHFFEQRAQVLATLRQSKLHVLEVDDPLKVLIAHPNLAGYELQKRMEELGIYVELADESYVLWILPLWHESDVFPFELLLQRIAQIEVPQEERETEAVVSPKLYTGGGNYIPSSFEKDIWLPYHKAENRILAQHLILYPPGVPSLLKGEQVSLSMIELIDYWCQKGFRIEGLSEGKIKVKDD</sequence>
<proteinExistence type="predicted"/>
<keyword evidence="5" id="KW-1185">Reference proteome</keyword>